<evidence type="ECO:0000313" key="2">
    <source>
        <dbReference type="EMBL" id="MBK6005762.1"/>
    </source>
</evidence>
<dbReference type="EMBL" id="JAEPWM010000002">
    <property type="protein sequence ID" value="MBK6005762.1"/>
    <property type="molecule type" value="Genomic_DNA"/>
</dbReference>
<organism evidence="2 3">
    <name type="scientific">Ramlibacter ginsenosidimutans</name>
    <dbReference type="NCBI Taxonomy" id="502333"/>
    <lineage>
        <taxon>Bacteria</taxon>
        <taxon>Pseudomonadati</taxon>
        <taxon>Pseudomonadota</taxon>
        <taxon>Betaproteobacteria</taxon>
        <taxon>Burkholderiales</taxon>
        <taxon>Comamonadaceae</taxon>
        <taxon>Ramlibacter</taxon>
    </lineage>
</organism>
<dbReference type="Proteomes" id="UP000630528">
    <property type="component" value="Unassembled WGS sequence"/>
</dbReference>
<proteinExistence type="predicted"/>
<dbReference type="AlphaFoldDB" id="A0A934WM41"/>
<evidence type="ECO:0000313" key="3">
    <source>
        <dbReference type="Proteomes" id="UP000630528"/>
    </source>
</evidence>
<reference evidence="2" key="2">
    <citation type="submission" date="2021-01" db="EMBL/GenBank/DDBJ databases">
        <authorList>
            <person name="Kang M."/>
        </authorList>
    </citation>
    <scope>NUCLEOTIDE SEQUENCE</scope>
    <source>
        <strain evidence="2">KACC 17527</strain>
    </source>
</reference>
<reference evidence="2" key="1">
    <citation type="journal article" date="2012" name="J. Microbiol. Biotechnol.">
        <title>Ramlibacter ginsenosidimutans sp. nov., with ginsenoside-converting activity.</title>
        <authorList>
            <person name="Wang L."/>
            <person name="An D.S."/>
            <person name="Kim S.G."/>
            <person name="Jin F.X."/>
            <person name="Kim S.C."/>
            <person name="Lee S.T."/>
            <person name="Im W.T."/>
        </authorList>
    </citation>
    <scope>NUCLEOTIDE SEQUENCE</scope>
    <source>
        <strain evidence="2">KACC 17527</strain>
    </source>
</reference>
<keyword evidence="1" id="KW-0472">Membrane</keyword>
<dbReference type="RefSeq" id="WP_201167463.1">
    <property type="nucleotide sequence ID" value="NZ_JAEPWM010000002.1"/>
</dbReference>
<feature type="transmembrane region" description="Helical" evidence="1">
    <location>
        <begin position="84"/>
        <end position="105"/>
    </location>
</feature>
<comment type="caution">
    <text evidence="2">The sequence shown here is derived from an EMBL/GenBank/DDBJ whole genome shotgun (WGS) entry which is preliminary data.</text>
</comment>
<sequence>MIRFEPDSLTQALTRFFDMAAPDANVYVEIPAPDVRLAAVLFLAAAALVMWRRLGPGRRPTFAMLLVLLVSTWAWLTTSGNGRYFIPLLVCAGPIAIGLLCALPLTRTMKASIAFGLVVAQLFVLTQQPPWGTWSWADWQEAPYFSVELGREETQAPATTYVTISPISYSLIAPQFPANSRWVNITSADATSHDSRWLDEYLTRAARAGPVRLLAPSLPPATLADGKPEQAVPEAFDKMIAQRHLRISGDCHLIRSLGQTRLEGRDHPGPAARPVGFWSCPLAYVPTLPDAARPAPIPAEVERAFQRLSVLCPRFFPSWEKSTLRVVDGWERHFSESDSRVYVLDNGQVWYKFWRALNPVLLGTREELVEAKRTLDCSMLRSDGAWQTGRQ</sequence>
<keyword evidence="1" id="KW-0812">Transmembrane</keyword>
<accession>A0A934WM41</accession>
<keyword evidence="1" id="KW-1133">Transmembrane helix</keyword>
<keyword evidence="3" id="KW-1185">Reference proteome</keyword>
<name>A0A934WM41_9BURK</name>
<feature type="transmembrane region" description="Helical" evidence="1">
    <location>
        <begin position="61"/>
        <end position="78"/>
    </location>
</feature>
<protein>
    <submittedName>
        <fullName evidence="2">Uncharacterized protein</fullName>
    </submittedName>
</protein>
<gene>
    <name evidence="2" type="ORF">JJB11_06610</name>
</gene>
<evidence type="ECO:0000256" key="1">
    <source>
        <dbReference type="SAM" id="Phobius"/>
    </source>
</evidence>